<proteinExistence type="predicted"/>
<dbReference type="RefSeq" id="WP_262066998.1">
    <property type="nucleotide sequence ID" value="NZ_JAMXOD010000020.1"/>
</dbReference>
<gene>
    <name evidence="2" type="ORF">NK125_12500</name>
</gene>
<accession>A0ABT1EBP0</accession>
<evidence type="ECO:0000313" key="2">
    <source>
        <dbReference type="EMBL" id="MCP1103227.1"/>
    </source>
</evidence>
<protein>
    <submittedName>
        <fullName evidence="2">Uncharacterized protein</fullName>
    </submittedName>
</protein>
<comment type="caution">
    <text evidence="2">The sequence shown here is derived from an EMBL/GenBank/DDBJ whole genome shotgun (WGS) entry which is preliminary data.</text>
</comment>
<keyword evidence="1" id="KW-0472">Membrane</keyword>
<reference evidence="2 3" key="1">
    <citation type="journal article" date="2022" name="Genome Biol. Evol.">
        <title>Host diet, physiology and behaviors set the stage for Lachnospiraceae cladogenesis.</title>
        <authorList>
            <person name="Vera-Ponce De Leon A."/>
            <person name="Schneider M."/>
            <person name="Jahnes B.C."/>
            <person name="Sadowski V."/>
            <person name="Camuy-Velez L.A."/>
            <person name="Duan J."/>
            <person name="Sabree Z.L."/>
        </authorList>
    </citation>
    <scope>NUCLEOTIDE SEQUENCE [LARGE SCALE GENOMIC DNA]</scope>
    <source>
        <strain evidence="2 3">PAL113</strain>
    </source>
</reference>
<keyword evidence="3" id="KW-1185">Reference proteome</keyword>
<keyword evidence="1" id="KW-0812">Transmembrane</keyword>
<keyword evidence="1" id="KW-1133">Transmembrane helix</keyword>
<dbReference type="EMBL" id="JAMZFW010000020">
    <property type="protein sequence ID" value="MCP1103227.1"/>
    <property type="molecule type" value="Genomic_DNA"/>
</dbReference>
<evidence type="ECO:0000313" key="3">
    <source>
        <dbReference type="Proteomes" id="UP001523566"/>
    </source>
</evidence>
<feature type="transmembrane region" description="Helical" evidence="1">
    <location>
        <begin position="146"/>
        <end position="168"/>
    </location>
</feature>
<name>A0ABT1EBP0_9FIRM</name>
<feature type="transmembrane region" description="Helical" evidence="1">
    <location>
        <begin position="12"/>
        <end position="31"/>
    </location>
</feature>
<dbReference type="Proteomes" id="UP001523566">
    <property type="component" value="Unassembled WGS sequence"/>
</dbReference>
<evidence type="ECO:0000256" key="1">
    <source>
        <dbReference type="SAM" id="Phobius"/>
    </source>
</evidence>
<sequence>MQFIVLLEAVVWSVLWSIVVFTLILRFPWLIEHDYPKDIREAANIPRPSAPQKRNGLIFSILGYFIIIGTLMGAGLWHYHSTPISFWSLLLHLWIICFFWNIVDLLILDWLIVCAITPDWLMIPGTEHCKGWKDYKFHFNGFLQGCFYMSLIALVFTVIDYGILYFFLW</sequence>
<feature type="transmembrane region" description="Helical" evidence="1">
    <location>
        <begin position="91"/>
        <end position="113"/>
    </location>
</feature>
<feature type="transmembrane region" description="Helical" evidence="1">
    <location>
        <begin position="57"/>
        <end position="79"/>
    </location>
</feature>
<organism evidence="2 3">
    <name type="scientific">Aequitasia blattaphilus</name>
    <dbReference type="NCBI Taxonomy" id="2949332"/>
    <lineage>
        <taxon>Bacteria</taxon>
        <taxon>Bacillati</taxon>
        <taxon>Bacillota</taxon>
        <taxon>Clostridia</taxon>
        <taxon>Lachnospirales</taxon>
        <taxon>Lachnospiraceae</taxon>
        <taxon>Aequitasia</taxon>
    </lineage>
</organism>